<feature type="compositionally biased region" description="Polar residues" evidence="2">
    <location>
        <begin position="1227"/>
        <end position="1240"/>
    </location>
</feature>
<dbReference type="Pfam" id="PF00498">
    <property type="entry name" value="FHA"/>
    <property type="match status" value="1"/>
</dbReference>
<feature type="compositionally biased region" description="Polar residues" evidence="2">
    <location>
        <begin position="1079"/>
        <end position="1090"/>
    </location>
</feature>
<feature type="compositionally biased region" description="Acidic residues" evidence="2">
    <location>
        <begin position="1382"/>
        <end position="1392"/>
    </location>
</feature>
<organism evidence="4 5">
    <name type="scientific">Taeniopygia guttata</name>
    <name type="common">Zebra finch</name>
    <name type="synonym">Poephila guttata</name>
    <dbReference type="NCBI Taxonomy" id="59729"/>
    <lineage>
        <taxon>Eukaryota</taxon>
        <taxon>Metazoa</taxon>
        <taxon>Chordata</taxon>
        <taxon>Craniata</taxon>
        <taxon>Vertebrata</taxon>
        <taxon>Euteleostomi</taxon>
        <taxon>Archelosauria</taxon>
        <taxon>Archosauria</taxon>
        <taxon>Dinosauria</taxon>
        <taxon>Saurischia</taxon>
        <taxon>Theropoda</taxon>
        <taxon>Coelurosauria</taxon>
        <taxon>Aves</taxon>
        <taxon>Neognathae</taxon>
        <taxon>Neoaves</taxon>
        <taxon>Telluraves</taxon>
        <taxon>Australaves</taxon>
        <taxon>Passeriformes</taxon>
        <taxon>Passeroidea</taxon>
        <taxon>Estrildidae</taxon>
        <taxon>Estrildinae</taxon>
        <taxon>Taeniopygia</taxon>
    </lineage>
</organism>
<feature type="compositionally biased region" description="Polar residues" evidence="2">
    <location>
        <begin position="452"/>
        <end position="465"/>
    </location>
</feature>
<feature type="compositionally biased region" description="Polar residues" evidence="2">
    <location>
        <begin position="1263"/>
        <end position="1278"/>
    </location>
</feature>
<dbReference type="InParanoid" id="A0A674GE84"/>
<gene>
    <name evidence="4" type="primary">CEP170B</name>
</gene>
<dbReference type="Ensembl" id="ENSTGUT00000035235.1">
    <property type="protein sequence ID" value="ENSTGUP00000020633.1"/>
    <property type="gene ID" value="ENSTGUG00000012907.2"/>
</dbReference>
<protein>
    <submittedName>
        <fullName evidence="4">Centrosomal protein 170B</fullName>
    </submittedName>
</protein>
<name>A0A674GE84_TAEGU</name>
<evidence type="ECO:0000313" key="5">
    <source>
        <dbReference type="Proteomes" id="UP000007754"/>
    </source>
</evidence>
<dbReference type="SMART" id="SM00240">
    <property type="entry name" value="FHA"/>
    <property type="match status" value="1"/>
</dbReference>
<accession>A0A674GE84</accession>
<feature type="region of interest" description="Disordered" evidence="2">
    <location>
        <begin position="1471"/>
        <end position="1504"/>
    </location>
</feature>
<feature type="compositionally biased region" description="Basic and acidic residues" evidence="2">
    <location>
        <begin position="1093"/>
        <end position="1104"/>
    </location>
</feature>
<evidence type="ECO:0000259" key="3">
    <source>
        <dbReference type="PROSITE" id="PS50006"/>
    </source>
</evidence>
<reference evidence="4" key="2">
    <citation type="submission" date="2025-08" db="UniProtKB">
        <authorList>
            <consortium name="Ensembl"/>
        </authorList>
    </citation>
    <scope>IDENTIFICATION</scope>
</reference>
<dbReference type="PANTHER" id="PTHR15715">
    <property type="entry name" value="CENTROSOMAL PROTEIN OF 170 KDA"/>
    <property type="match status" value="1"/>
</dbReference>
<feature type="compositionally biased region" description="Low complexity" evidence="2">
    <location>
        <begin position="1298"/>
        <end position="1326"/>
    </location>
</feature>
<feature type="compositionally biased region" description="Polar residues" evidence="2">
    <location>
        <begin position="1178"/>
        <end position="1200"/>
    </location>
</feature>
<feature type="compositionally biased region" description="Basic and acidic residues" evidence="2">
    <location>
        <begin position="388"/>
        <end position="406"/>
    </location>
</feature>
<feature type="region of interest" description="Disordered" evidence="2">
    <location>
        <begin position="942"/>
        <end position="982"/>
    </location>
</feature>
<proteinExistence type="inferred from homology"/>
<dbReference type="Gene3D" id="2.60.200.20">
    <property type="match status" value="1"/>
</dbReference>
<dbReference type="InterPro" id="IPR008984">
    <property type="entry name" value="SMAD_FHA_dom_sf"/>
</dbReference>
<feature type="compositionally biased region" description="Polar residues" evidence="2">
    <location>
        <begin position="1047"/>
        <end position="1056"/>
    </location>
</feature>
<dbReference type="PANTHER" id="PTHR15715:SF18">
    <property type="entry name" value="CENTROSOMAL PROTEIN OF 170 KDA PROTEIN B"/>
    <property type="match status" value="1"/>
</dbReference>
<evidence type="ECO:0000256" key="2">
    <source>
        <dbReference type="SAM" id="MobiDB-lite"/>
    </source>
</evidence>
<feature type="region of interest" description="Disordered" evidence="2">
    <location>
        <begin position="1024"/>
        <end position="1396"/>
    </location>
</feature>
<feature type="region of interest" description="Disordered" evidence="2">
    <location>
        <begin position="172"/>
        <end position="204"/>
    </location>
</feature>
<feature type="compositionally biased region" description="Low complexity" evidence="2">
    <location>
        <begin position="714"/>
        <end position="727"/>
    </location>
</feature>
<comment type="similarity">
    <text evidence="1">Belongs to the CEP170 family.</text>
</comment>
<feature type="compositionally biased region" description="Basic and acidic residues" evidence="2">
    <location>
        <begin position="818"/>
        <end position="850"/>
    </location>
</feature>
<reference evidence="4" key="3">
    <citation type="submission" date="2025-09" db="UniProtKB">
        <authorList>
            <consortium name="Ensembl"/>
        </authorList>
    </citation>
    <scope>IDENTIFICATION</scope>
</reference>
<feature type="compositionally biased region" description="Polar residues" evidence="2">
    <location>
        <begin position="942"/>
        <end position="960"/>
    </location>
</feature>
<feature type="region of interest" description="Disordered" evidence="2">
    <location>
        <begin position="449"/>
        <end position="626"/>
    </location>
</feature>
<dbReference type="InterPro" id="IPR051176">
    <property type="entry name" value="Cent_Immune-Sig_Mod"/>
</dbReference>
<dbReference type="Proteomes" id="UP000007754">
    <property type="component" value="Chromosome 5"/>
</dbReference>
<sequence>MSVTSWFLVSSTGIRHRLPREMIFVGRDDCELMLQSRSVDKQHAVINYDKEKDEHWVKDLGSLNGTFVNDVRIPDQKYITLKLNDVIRFGYDSNMYVLEQIQHKVPEEALKHEKYTSQLQMNYKGTAMKRAEQPMEHGVYTESPQAKLEKGERKAITETNTYRTPLYGQPSWWGEDDANNKEERRQEEHYSERSKEITQHEEELNGNISTYRDAQEQSVFAFRREPSYFEIPTKEFQQPSKSTETQVHEIPTKDVDAVVAPVVQSHASFTIEFDDGTPGKIKIKDHITKFSLRQRRPYCKEPAHTEVMSAESKVADWLVQNDPSLMRRQSAGDDVYSTKSDLPVHVRTLKVSSAETSFPVLPMTGSWSLTESCCVPSHPFPSPKKGNRHEDGTQSDTEDPKAEKETTTGGERPTEQTRLQRQMRRDPHEMLHNKQAFVIEFFEDTPRKKRSQSFTHSAHSSQSDTDVGLKNKVEKRKNALPAEKPGNSVPPSHLTAQAGKATTNSCGTQRASSFKRDKTEDRISSSSSSAPRAKSYGSVGRKSKMAQDFMAEYLRETAQSGKPNAEKPAPVPMPVAPRVVISSEPEPASAPPPEGKSAQGRRNDEEDSVSETGTYTIETESQDKEVEEARKMIDQVFGVLESPEFSRISSTFRPIIKGEKDDSGSQHLISENGTSQKSPLLQAFSSKAVNGSQAEAQMSAASQGSQKWVSRWASLADSYSDSGSVSGQGDGNAESGVPPKPGEPENSVPSRTRRLLPQLPPSDKSDSPTPPVLVCQESYSEVTKRTIVKDHCVEAYGDSSSRLFIQEDLDPDSLSDASRSDDGFSTEKGKKYKENSKMLEQMREDNRSESRQPGASRISHMRAGSEPASTSFYIGDDSNDAEVPSKLSLSVSHTRADKDSKDPEFSFKCAGTAVSGKPLVKDVSAYINTAGKVVVSLPQSLPQDQENMSGKETASFVRQESFTKDKSSSGVPQNKLPHISSHPLLKDLEAVRSTRMDFSQDTHLLLKDTETALAALEAKLLGQSQQLEPSETGGQLEDSLSGDSDVDTASTVSLVSGKNVPASAPKRKAVVSLQKEKSSSTPSIQDQCGQPSARDRLTEKRKTQAPEAPNRAEAAKRFQMKRSAGTRGSLDFTDDERSSNPPYVPVPDAVVSDHEHSVARPVPRRKPFTQVTKEDQSKTTSNVQKIQQVLTRSNSLSTPRPTRASKLRRARLGDASDNECVDAEKAASNSDATAQGTKQPTETKKLSRLDILAMPRKRAGSFTVPSDSEAAQSRTGFSGRSAESYRKTGITEVRAAARKTAAAASAKQPFSRTRSSSVKYSSSSSSSRRRPQGSDYTSTSEEEYGSNHSSPKHKRSHTSTATQTPRMRGSGLGKQKHNGRETDEDEDFDDNPDPYNFMAQTAEIAEIARLSQTLVKDVAILAREIHDVAGDGDSQSSSGTGPSPSLSSVPNTPASTISAREELVQHIPEASLNYQKVPPGSVELKDFDQNMNDNREEDPSRKTRTRNREEVIFDNLMLNPVSQLSHTIRENTENLAEKMKILFQNSERTWEEMEAKINSENEVPILKTSNKEISSILKELRRVQKQLEVINAIIDPTGNLDIVTSNKASSAAKPSTATKVRTANNSGSTLETLSLAQMRNYAQKSNCGSSSLQESNFIPDGEKYVI</sequence>
<feature type="compositionally biased region" description="Polar residues" evidence="2">
    <location>
        <begin position="665"/>
        <end position="691"/>
    </location>
</feature>
<feature type="compositionally biased region" description="Low complexity" evidence="2">
    <location>
        <begin position="1431"/>
        <end position="1448"/>
    </location>
</feature>
<keyword evidence="5" id="KW-1185">Reference proteome</keyword>
<feature type="compositionally biased region" description="Polar residues" evidence="2">
    <location>
        <begin position="610"/>
        <end position="619"/>
    </location>
</feature>
<feature type="compositionally biased region" description="Polar residues" evidence="2">
    <location>
        <begin position="500"/>
        <end position="512"/>
    </location>
</feature>
<feature type="compositionally biased region" description="Basic and acidic residues" evidence="2">
    <location>
        <begin position="514"/>
        <end position="523"/>
    </location>
</feature>
<feature type="domain" description="FHA" evidence="3">
    <location>
        <begin position="23"/>
        <end position="73"/>
    </location>
</feature>
<feature type="region of interest" description="Disordered" evidence="2">
    <location>
        <begin position="810"/>
        <end position="877"/>
    </location>
</feature>
<dbReference type="SUPFAM" id="SSF49879">
    <property type="entry name" value="SMAD/FHA domain"/>
    <property type="match status" value="1"/>
</dbReference>
<feature type="region of interest" description="Disordered" evidence="2">
    <location>
        <begin position="378"/>
        <end position="430"/>
    </location>
</feature>
<feature type="compositionally biased region" description="Polar residues" evidence="2">
    <location>
        <begin position="1024"/>
        <end position="1033"/>
    </location>
</feature>
<dbReference type="InterPro" id="IPR029300">
    <property type="entry name" value="CEP170_C"/>
</dbReference>
<dbReference type="GeneTree" id="ENSGT00940000157058"/>
<evidence type="ECO:0000256" key="1">
    <source>
        <dbReference type="ARBA" id="ARBA00010436"/>
    </source>
</evidence>
<dbReference type="Pfam" id="PF15308">
    <property type="entry name" value="CEP170_C"/>
    <property type="match status" value="1"/>
</dbReference>
<feature type="region of interest" description="Disordered" evidence="2">
    <location>
        <begin position="1429"/>
        <end position="1454"/>
    </location>
</feature>
<feature type="compositionally biased region" description="Basic and acidic residues" evidence="2">
    <location>
        <begin position="178"/>
        <end position="203"/>
    </location>
</feature>
<feature type="compositionally biased region" description="Low complexity" evidence="2">
    <location>
        <begin position="576"/>
        <end position="587"/>
    </location>
</feature>
<reference evidence="4 5" key="1">
    <citation type="journal article" date="2010" name="Nature">
        <title>The genome of a songbird.</title>
        <authorList>
            <person name="Warren W.C."/>
            <person name="Clayton D.F."/>
            <person name="Ellegren H."/>
            <person name="Arnold A.P."/>
            <person name="Hillier L.W."/>
            <person name="Kunstner A."/>
            <person name="Searle S."/>
            <person name="White S."/>
            <person name="Vilella A.J."/>
            <person name="Fairley S."/>
            <person name="Heger A."/>
            <person name="Kong L."/>
            <person name="Ponting C.P."/>
            <person name="Jarvis E.D."/>
            <person name="Mello C.V."/>
            <person name="Minx P."/>
            <person name="Lovell P."/>
            <person name="Velho T.A."/>
            <person name="Ferris M."/>
            <person name="Balakrishnan C.N."/>
            <person name="Sinha S."/>
            <person name="Blatti C."/>
            <person name="London S.E."/>
            <person name="Li Y."/>
            <person name="Lin Y.C."/>
            <person name="George J."/>
            <person name="Sweedler J."/>
            <person name="Southey B."/>
            <person name="Gunaratne P."/>
            <person name="Watson M."/>
            <person name="Nam K."/>
            <person name="Backstrom N."/>
            <person name="Smeds L."/>
            <person name="Nabholz B."/>
            <person name="Itoh Y."/>
            <person name="Whitney O."/>
            <person name="Pfenning A.R."/>
            <person name="Howard J."/>
            <person name="Volker M."/>
            <person name="Skinner B.M."/>
            <person name="Griffin D.K."/>
            <person name="Ye L."/>
            <person name="McLaren W.M."/>
            <person name="Flicek P."/>
            <person name="Quesada V."/>
            <person name="Velasco G."/>
            <person name="Lopez-Otin C."/>
            <person name="Puente X.S."/>
            <person name="Olender T."/>
            <person name="Lancet D."/>
            <person name="Smit A.F."/>
            <person name="Hubley R."/>
            <person name="Konkel M.K."/>
            <person name="Walker J.A."/>
            <person name="Batzer M.A."/>
            <person name="Gu W."/>
            <person name="Pollock D.D."/>
            <person name="Chen L."/>
            <person name="Cheng Z."/>
            <person name="Eichler E.E."/>
            <person name="Stapley J."/>
            <person name="Slate J."/>
            <person name="Ekblom R."/>
            <person name="Birkhead T."/>
            <person name="Burke T."/>
            <person name="Burt D."/>
            <person name="Scharff C."/>
            <person name="Adam I."/>
            <person name="Richard H."/>
            <person name="Sultan M."/>
            <person name="Soldatov A."/>
            <person name="Lehrach H."/>
            <person name="Edwards S.V."/>
            <person name="Yang S.P."/>
            <person name="Li X."/>
            <person name="Graves T."/>
            <person name="Fulton L."/>
            <person name="Nelson J."/>
            <person name="Chinwalla A."/>
            <person name="Hou S."/>
            <person name="Mardis E.R."/>
            <person name="Wilson R.K."/>
        </authorList>
    </citation>
    <scope>NUCLEOTIDE SEQUENCE [LARGE SCALE GENOMIC DNA]</scope>
</reference>
<feature type="region of interest" description="Disordered" evidence="2">
    <location>
        <begin position="650"/>
        <end position="773"/>
    </location>
</feature>
<dbReference type="InterPro" id="IPR000253">
    <property type="entry name" value="FHA_dom"/>
</dbReference>
<evidence type="ECO:0000313" key="4">
    <source>
        <dbReference type="Ensembl" id="ENSTGUP00000020633.1"/>
    </source>
</evidence>
<dbReference type="OMA" id="CAGRKPT"/>
<dbReference type="CDD" id="cd22725">
    <property type="entry name" value="FHA_Cep170B"/>
    <property type="match status" value="1"/>
</dbReference>
<feature type="compositionally biased region" description="Basic and acidic residues" evidence="2">
    <location>
        <begin position="1483"/>
        <end position="1504"/>
    </location>
</feature>
<dbReference type="PROSITE" id="PS50006">
    <property type="entry name" value="FHA_DOMAIN"/>
    <property type="match status" value="1"/>
</dbReference>
<feature type="compositionally biased region" description="Low complexity" evidence="2">
    <location>
        <begin position="692"/>
        <end position="706"/>
    </location>
</feature>